<keyword evidence="2" id="KW-1185">Reference proteome</keyword>
<name>A0ABX8USD1_9BURK</name>
<evidence type="ECO:0000313" key="2">
    <source>
        <dbReference type="Proteomes" id="UP000826462"/>
    </source>
</evidence>
<reference evidence="1 2" key="1">
    <citation type="submission" date="2021-07" db="EMBL/GenBank/DDBJ databases">
        <title>Paraburkholderia edwinii protects Aspergillus sp. from phenazines by acting as a toxin sponge.</title>
        <authorList>
            <person name="Dahlstrom K.M."/>
            <person name="Newman D.K."/>
        </authorList>
    </citation>
    <scope>NUCLEOTIDE SEQUENCE [LARGE SCALE GENOMIC DNA]</scope>
    <source>
        <strain evidence="1 2">Pe01</strain>
    </source>
</reference>
<proteinExistence type="predicted"/>
<protein>
    <submittedName>
        <fullName evidence="1">Uncharacterized protein</fullName>
    </submittedName>
</protein>
<sequence>MQSILSLTRKVHNIAVNLHVKALQAQVRVIRAEAAFMREEAAVASAAADRARQIANYAVVDADAYEQHATLVEQAAQAEAASIGGSLK</sequence>
<dbReference type="Proteomes" id="UP000826462">
    <property type="component" value="Chromosome 1"/>
</dbReference>
<gene>
    <name evidence="1" type="ORF">KZJ38_07420</name>
</gene>
<dbReference type="RefSeq" id="WP_219799457.1">
    <property type="nucleotide sequence ID" value="NZ_CP080095.1"/>
</dbReference>
<evidence type="ECO:0000313" key="1">
    <source>
        <dbReference type="EMBL" id="QYD70130.1"/>
    </source>
</evidence>
<organism evidence="1 2">
    <name type="scientific">Paraburkholderia edwinii</name>
    <dbReference type="NCBI Taxonomy" id="2861782"/>
    <lineage>
        <taxon>Bacteria</taxon>
        <taxon>Pseudomonadati</taxon>
        <taxon>Pseudomonadota</taxon>
        <taxon>Betaproteobacteria</taxon>
        <taxon>Burkholderiales</taxon>
        <taxon>Burkholderiaceae</taxon>
        <taxon>Paraburkholderia</taxon>
    </lineage>
</organism>
<dbReference type="EMBL" id="CP080095">
    <property type="protein sequence ID" value="QYD70130.1"/>
    <property type="molecule type" value="Genomic_DNA"/>
</dbReference>
<accession>A0ABX8USD1</accession>